<feature type="binding site" evidence="5">
    <location>
        <position position="126"/>
    </location>
    <ligand>
        <name>N(2)-acetyl-L-ornithine</name>
        <dbReference type="ChEBI" id="CHEBI:57805"/>
    </ligand>
</feature>
<dbReference type="AlphaFoldDB" id="A0A1J9UYL4"/>
<reference evidence="7 8" key="1">
    <citation type="submission" date="2016-06" db="EMBL/GenBank/DDBJ databases">
        <title>First insights into the genetic diversity and population structure of in the Bacillus cereus group bacteria from diverse marine environments.</title>
        <authorList>
            <person name="Liu Y."/>
            <person name="Lai Q."/>
            <person name="Shao Z."/>
        </authorList>
    </citation>
    <scope>NUCLEOTIDE SEQUENCE [LARGE SCALE GENOMIC DNA]</scope>
    <source>
        <strain evidence="7 8">N35-10-2</strain>
    </source>
</reference>
<keyword evidence="1 5" id="KW-0032">Aminotransferase</keyword>
<keyword evidence="4 5" id="KW-0663">Pyridoxal phosphate</keyword>
<feature type="binding site" evidence="5">
    <location>
        <position position="266"/>
    </location>
    <ligand>
        <name>pyridoxal 5'-phosphate</name>
        <dbReference type="ChEBI" id="CHEBI:597326"/>
    </ligand>
</feature>
<dbReference type="InterPro" id="IPR050103">
    <property type="entry name" value="Class-III_PLP-dep_AT"/>
</dbReference>
<dbReference type="Proteomes" id="UP000272492">
    <property type="component" value="Chromosome"/>
</dbReference>
<sequence>MTSHLFQTYGRRDIELVKGSGTKVVDENGKQYLDFTSGIGVCNLGHCHPTVMKAVQEQLHHIWHISNLFTNSLQEEVASLLTENTALHSVFFCNSGAEANEAALKLARKHTEKSLVVTCEQSFHGRTFGTMSATGQNKVKEGFGPLLPSFLHIPFNDIKALKEVMNEEVAAVMVEVVQGEGGVVPANLAFLKEIETLCKKAGSLFIIDEVQTGIGRTGTLFAYEQMGIYPHIVTTAKALGNGIPVGAMIGRKELGTSFPAGSHGSTFGGNYIAMVAAKEVLQITKKPSFLKEVKEKGEYVLQKLQEELRHAECIQHIRGKGLMIGIECKHEVVSFIEQLEKEGLLVLQAGPNVIRLLPPLIVTNEELEQAVYMIKKVVCTKNVSII</sequence>
<evidence type="ECO:0000256" key="3">
    <source>
        <dbReference type="ARBA" id="ARBA00022679"/>
    </source>
</evidence>
<feature type="binding site" evidence="5">
    <location>
        <begin position="96"/>
        <end position="97"/>
    </location>
    <ligand>
        <name>pyridoxal 5'-phosphate</name>
        <dbReference type="ChEBI" id="CHEBI:597326"/>
    </ligand>
</feature>
<accession>A0A1J9UYL4</accession>
<comment type="cofactor">
    <cofactor evidence="5">
        <name>pyridoxal 5'-phosphate</name>
        <dbReference type="ChEBI" id="CHEBI:597326"/>
    </cofactor>
    <text evidence="5">Binds 1 pyridoxal phosphate per subunit.</text>
</comment>
<gene>
    <name evidence="5" type="primary">argD</name>
    <name evidence="7" type="ORF">BAU25_06795</name>
    <name evidence="6" type="ORF">EJW27_06680</name>
</gene>
<keyword evidence="9" id="KW-1185">Reference proteome</keyword>
<evidence type="ECO:0000256" key="4">
    <source>
        <dbReference type="ARBA" id="ARBA00022898"/>
    </source>
</evidence>
<comment type="subcellular location">
    <subcellularLocation>
        <location evidence="5">Cytoplasm</location>
    </subcellularLocation>
</comment>
<reference evidence="6 9" key="2">
    <citation type="submission" date="2018-12" db="EMBL/GenBank/DDBJ databases">
        <authorList>
            <person name="Wang H."/>
            <person name="Peng S."/>
            <person name="Yu X."/>
            <person name="Li X."/>
        </authorList>
    </citation>
    <scope>NUCLEOTIDE SEQUENCE [LARGE SCALE GENOMIC DNA]</scope>
    <source>
        <strain evidence="6 9">PFYN01</strain>
    </source>
</reference>
<comment type="similarity">
    <text evidence="5">Belongs to the class-III pyridoxal-phosphate-dependent aminotransferase family. ArgD subfamily.</text>
</comment>
<evidence type="ECO:0000256" key="5">
    <source>
        <dbReference type="HAMAP-Rule" id="MF_01107"/>
    </source>
</evidence>
<evidence type="ECO:0000256" key="2">
    <source>
        <dbReference type="ARBA" id="ARBA00022605"/>
    </source>
</evidence>
<dbReference type="Pfam" id="PF00202">
    <property type="entry name" value="Aminotran_3"/>
    <property type="match status" value="1"/>
</dbReference>
<dbReference type="InterPro" id="IPR004636">
    <property type="entry name" value="AcOrn/SuccOrn_fam"/>
</dbReference>
<dbReference type="GO" id="GO:0006526">
    <property type="term" value="P:L-arginine biosynthetic process"/>
    <property type="evidence" value="ECO:0007669"/>
    <property type="project" value="UniProtKB-UniRule"/>
</dbReference>
<feature type="binding site" evidence="5">
    <location>
        <begin position="208"/>
        <end position="211"/>
    </location>
    <ligand>
        <name>pyridoxal 5'-phosphate</name>
        <dbReference type="ChEBI" id="CHEBI:597326"/>
    </ligand>
</feature>
<evidence type="ECO:0000313" key="6">
    <source>
        <dbReference type="EMBL" id="AZQ46390.1"/>
    </source>
</evidence>
<dbReference type="GO" id="GO:0005737">
    <property type="term" value="C:cytoplasm"/>
    <property type="evidence" value="ECO:0007669"/>
    <property type="project" value="UniProtKB-SubCell"/>
</dbReference>
<dbReference type="Proteomes" id="UP000181873">
    <property type="component" value="Unassembled WGS sequence"/>
</dbReference>
<organism evidence="7 8">
    <name type="scientific">Bacillus albus</name>
    <dbReference type="NCBI Taxonomy" id="2026189"/>
    <lineage>
        <taxon>Bacteria</taxon>
        <taxon>Bacillati</taxon>
        <taxon>Bacillota</taxon>
        <taxon>Bacilli</taxon>
        <taxon>Bacillales</taxon>
        <taxon>Bacillaceae</taxon>
        <taxon>Bacillus</taxon>
        <taxon>Bacillus cereus group</taxon>
    </lineage>
</organism>
<dbReference type="UniPathway" id="UPA00068">
    <property type="reaction ID" value="UER00109"/>
</dbReference>
<comment type="subunit">
    <text evidence="5">Homodimer.</text>
</comment>
<dbReference type="PROSITE" id="PS00600">
    <property type="entry name" value="AA_TRANSFER_CLASS_3"/>
    <property type="match status" value="1"/>
</dbReference>
<dbReference type="FunFam" id="3.40.640.10:FF:000004">
    <property type="entry name" value="Acetylornithine aminotransferase"/>
    <property type="match status" value="1"/>
</dbReference>
<dbReference type="GO" id="GO:0042802">
    <property type="term" value="F:identical protein binding"/>
    <property type="evidence" value="ECO:0007669"/>
    <property type="project" value="TreeGrafter"/>
</dbReference>
<keyword evidence="5" id="KW-0055">Arginine biosynthesis</keyword>
<dbReference type="InterPro" id="IPR049704">
    <property type="entry name" value="Aminotrans_3_PPA_site"/>
</dbReference>
<dbReference type="SUPFAM" id="SSF53383">
    <property type="entry name" value="PLP-dependent transferases"/>
    <property type="match status" value="1"/>
</dbReference>
<dbReference type="InterPro" id="IPR015421">
    <property type="entry name" value="PyrdxlP-dep_Trfase_major"/>
</dbReference>
<proteinExistence type="inferred from homology"/>
<keyword evidence="3 5" id="KW-0808">Transferase</keyword>
<dbReference type="Gene3D" id="3.90.1150.10">
    <property type="entry name" value="Aspartate Aminotransferase, domain 1"/>
    <property type="match status" value="1"/>
</dbReference>
<keyword evidence="5" id="KW-0963">Cytoplasm</keyword>
<feature type="binding site" evidence="5">
    <location>
        <position position="265"/>
    </location>
    <ligand>
        <name>N(2)-acetyl-L-ornithine</name>
        <dbReference type="ChEBI" id="CHEBI:57805"/>
    </ligand>
</feature>
<dbReference type="PIRSF" id="PIRSF000521">
    <property type="entry name" value="Transaminase_4ab_Lys_Orn"/>
    <property type="match status" value="1"/>
</dbReference>
<evidence type="ECO:0000313" key="8">
    <source>
        <dbReference type="Proteomes" id="UP000181873"/>
    </source>
</evidence>
<dbReference type="PANTHER" id="PTHR11986">
    <property type="entry name" value="AMINOTRANSFERASE CLASS III"/>
    <property type="match status" value="1"/>
</dbReference>
<dbReference type="RefSeq" id="WP_048530985.1">
    <property type="nucleotide sequence ID" value="NZ_CBCSIO010000001.1"/>
</dbReference>
<dbReference type="NCBIfam" id="NF002325">
    <property type="entry name" value="PRK01278.1"/>
    <property type="match status" value="1"/>
</dbReference>
<dbReference type="EC" id="2.6.1.11" evidence="5"/>
<dbReference type="InterPro" id="IPR015422">
    <property type="entry name" value="PyrdxlP-dep_Trfase_small"/>
</dbReference>
<dbReference type="NCBIfam" id="TIGR00707">
    <property type="entry name" value="argD"/>
    <property type="match status" value="1"/>
</dbReference>
<evidence type="ECO:0000313" key="9">
    <source>
        <dbReference type="Proteomes" id="UP000272492"/>
    </source>
</evidence>
<dbReference type="GO" id="GO:0030170">
    <property type="term" value="F:pyridoxal phosphate binding"/>
    <property type="evidence" value="ECO:0007669"/>
    <property type="project" value="InterPro"/>
</dbReference>
<comment type="miscellaneous">
    <text evidence="5">May also have succinyldiaminopimelate aminotransferase activity, thus carrying out the corresponding step in lysine biosynthesis.</text>
</comment>
<dbReference type="HAMAP" id="MF_01107">
    <property type="entry name" value="ArgD_aminotrans_3"/>
    <property type="match status" value="1"/>
</dbReference>
<comment type="catalytic activity">
    <reaction evidence="5">
        <text>N(2)-acetyl-L-ornithine + 2-oxoglutarate = N-acetyl-L-glutamate 5-semialdehyde + L-glutamate</text>
        <dbReference type="Rhea" id="RHEA:18049"/>
        <dbReference type="ChEBI" id="CHEBI:16810"/>
        <dbReference type="ChEBI" id="CHEBI:29123"/>
        <dbReference type="ChEBI" id="CHEBI:29985"/>
        <dbReference type="ChEBI" id="CHEBI:57805"/>
        <dbReference type="EC" id="2.6.1.11"/>
    </reaction>
</comment>
<feature type="modified residue" description="N6-(pyridoxal phosphate)lysine" evidence="5">
    <location>
        <position position="237"/>
    </location>
</feature>
<dbReference type="EMBL" id="MAOE01000035">
    <property type="protein sequence ID" value="OJD69279.1"/>
    <property type="molecule type" value="Genomic_DNA"/>
</dbReference>
<name>A0A1J9UYL4_9BACI</name>
<dbReference type="CDD" id="cd00610">
    <property type="entry name" value="OAT_like"/>
    <property type="match status" value="1"/>
</dbReference>
<comment type="pathway">
    <text evidence="5">Amino-acid biosynthesis; L-arginine biosynthesis; N(2)-acetyl-L-ornithine from L-glutamate: step 4/4.</text>
</comment>
<dbReference type="InterPro" id="IPR005814">
    <property type="entry name" value="Aminotrans_3"/>
</dbReference>
<dbReference type="InterPro" id="IPR015424">
    <property type="entry name" value="PyrdxlP-dep_Trfase"/>
</dbReference>
<dbReference type="GO" id="GO:0003992">
    <property type="term" value="F:N2-acetyl-L-ornithine:2-oxoglutarate 5-aminotransferase activity"/>
    <property type="evidence" value="ECO:0007669"/>
    <property type="project" value="UniProtKB-UniRule"/>
</dbReference>
<dbReference type="Gene3D" id="3.40.640.10">
    <property type="entry name" value="Type I PLP-dependent aspartate aminotransferase-like (Major domain)"/>
    <property type="match status" value="1"/>
</dbReference>
<feature type="binding site" evidence="5">
    <location>
        <position position="123"/>
    </location>
    <ligand>
        <name>pyridoxal 5'-phosphate</name>
        <dbReference type="ChEBI" id="CHEBI:597326"/>
    </ligand>
</feature>
<dbReference type="GeneID" id="83637847"/>
<keyword evidence="2 5" id="KW-0028">Amino-acid biosynthesis</keyword>
<evidence type="ECO:0000256" key="1">
    <source>
        <dbReference type="ARBA" id="ARBA00022576"/>
    </source>
</evidence>
<dbReference type="EMBL" id="CP034548">
    <property type="protein sequence ID" value="AZQ46390.1"/>
    <property type="molecule type" value="Genomic_DNA"/>
</dbReference>
<dbReference type="PANTHER" id="PTHR11986:SF79">
    <property type="entry name" value="ACETYLORNITHINE AMINOTRANSFERASE, MITOCHONDRIAL"/>
    <property type="match status" value="1"/>
</dbReference>
<dbReference type="NCBIfam" id="NF002797">
    <property type="entry name" value="PRK02936.1"/>
    <property type="match status" value="1"/>
</dbReference>
<evidence type="ECO:0000313" key="7">
    <source>
        <dbReference type="EMBL" id="OJD69279.1"/>
    </source>
</evidence>
<protein>
    <recommendedName>
        <fullName evidence="5">Acetylornithine aminotransferase</fullName>
        <shortName evidence="5">ACOAT</shortName>
        <ecNumber evidence="5">2.6.1.11</ecNumber>
    </recommendedName>
</protein>